<accession>A0AAU7EFG9</accession>
<dbReference type="RefSeq" id="WP_308990367.1">
    <property type="nucleotide sequence ID" value="NZ_CP155618.1"/>
</dbReference>
<comment type="similarity">
    <text evidence="1">Belongs to the transferase hexapeptide repeat family.</text>
</comment>
<dbReference type="CDD" id="cd04647">
    <property type="entry name" value="LbH_MAT_like"/>
    <property type="match status" value="1"/>
</dbReference>
<keyword evidence="2 3" id="KW-0808">Transferase</keyword>
<dbReference type="EMBL" id="CP155618">
    <property type="protein sequence ID" value="XBL14922.1"/>
    <property type="molecule type" value="Genomic_DNA"/>
</dbReference>
<dbReference type="InterPro" id="IPR051159">
    <property type="entry name" value="Hexapeptide_acetyltransf"/>
</dbReference>
<keyword evidence="3" id="KW-0012">Acyltransferase</keyword>
<evidence type="ECO:0000256" key="2">
    <source>
        <dbReference type="ARBA" id="ARBA00022679"/>
    </source>
</evidence>
<organism evidence="3 4">
    <name type="scientific">Mariniflexile litorale</name>
    <dbReference type="NCBI Taxonomy" id="3045158"/>
    <lineage>
        <taxon>Bacteria</taxon>
        <taxon>Pseudomonadati</taxon>
        <taxon>Bacteroidota</taxon>
        <taxon>Flavobacteriia</taxon>
        <taxon>Flavobacteriales</taxon>
        <taxon>Flavobacteriaceae</taxon>
        <taxon>Mariniflexile</taxon>
    </lineage>
</organism>
<name>A0AAU7EFG9_9FLAO</name>
<dbReference type="InterPro" id="IPR011004">
    <property type="entry name" value="Trimer_LpxA-like_sf"/>
</dbReference>
<dbReference type="Gene3D" id="2.160.10.10">
    <property type="entry name" value="Hexapeptide repeat proteins"/>
    <property type="match status" value="1"/>
</dbReference>
<dbReference type="GO" id="GO:0005829">
    <property type="term" value="C:cytosol"/>
    <property type="evidence" value="ECO:0007669"/>
    <property type="project" value="TreeGrafter"/>
</dbReference>
<dbReference type="GO" id="GO:0008374">
    <property type="term" value="F:O-acyltransferase activity"/>
    <property type="evidence" value="ECO:0007669"/>
    <property type="project" value="TreeGrafter"/>
</dbReference>
<dbReference type="AlphaFoldDB" id="A0AAU7EFG9"/>
<dbReference type="SUPFAM" id="SSF51161">
    <property type="entry name" value="Trimeric LpxA-like enzymes"/>
    <property type="match status" value="1"/>
</dbReference>
<dbReference type="KEGG" id="mlil:QLS71_002645"/>
<protein>
    <submittedName>
        <fullName evidence="3">Acyltransferase</fullName>
        <ecNumber evidence="3">2.3.1.-</ecNumber>
    </submittedName>
</protein>
<dbReference type="EC" id="2.3.1.-" evidence="3"/>
<evidence type="ECO:0000256" key="1">
    <source>
        <dbReference type="ARBA" id="ARBA00007274"/>
    </source>
</evidence>
<sequence>MSNLSLKPGTSIRKFVDFFHFFYLSFANHVVSRIPSYFIRKVFYKYFYRMKIGKNTHLQMGIRVYAPWKIKIGSYCSIGHDCLLDGRRGISIGNNVDLAGHVQIFTLGHNLDDPGYKSEGSPVKIEDHASLFTGASILPGRTIAEGSVAALASVVTKDTEPWTIYAGNPAKKIRKRKIDHLTYLHNYRRFFH</sequence>
<dbReference type="Proteomes" id="UP001224325">
    <property type="component" value="Chromosome"/>
</dbReference>
<reference evidence="3" key="1">
    <citation type="submission" date="2024-04" db="EMBL/GenBank/DDBJ databases">
        <title>Mariniflexile litorale, isolated from the shallow sediments of the Sea of Japan.</title>
        <authorList>
            <person name="Romanenko L."/>
            <person name="Isaeva M."/>
        </authorList>
    </citation>
    <scope>NUCLEOTIDE SEQUENCE [LARGE SCALE GENOMIC DNA]</scope>
    <source>
        <strain evidence="3">KMM 9835</strain>
    </source>
</reference>
<evidence type="ECO:0000313" key="4">
    <source>
        <dbReference type="Proteomes" id="UP001224325"/>
    </source>
</evidence>
<proteinExistence type="inferred from homology"/>
<gene>
    <name evidence="3" type="ORF">QLS71_002645</name>
</gene>
<evidence type="ECO:0000313" key="3">
    <source>
        <dbReference type="EMBL" id="XBL14922.1"/>
    </source>
</evidence>
<dbReference type="PANTHER" id="PTHR23416">
    <property type="entry name" value="SIALIC ACID SYNTHASE-RELATED"/>
    <property type="match status" value="1"/>
</dbReference>
<dbReference type="PANTHER" id="PTHR23416:SF23">
    <property type="entry name" value="ACETYLTRANSFERASE C18B11.09C-RELATED"/>
    <property type="match status" value="1"/>
</dbReference>
<keyword evidence="4" id="KW-1185">Reference proteome</keyword>